<dbReference type="EMBL" id="DVMW01000030">
    <property type="protein sequence ID" value="HIU35914.1"/>
    <property type="molecule type" value="Genomic_DNA"/>
</dbReference>
<keyword evidence="1" id="KW-0238">DNA-binding</keyword>
<dbReference type="SMART" id="SM00530">
    <property type="entry name" value="HTH_XRE"/>
    <property type="match status" value="1"/>
</dbReference>
<dbReference type="InterPro" id="IPR010982">
    <property type="entry name" value="Lambda_DNA-bd_dom_sf"/>
</dbReference>
<dbReference type="PANTHER" id="PTHR46558">
    <property type="entry name" value="TRACRIPTIONAL REGULATORY PROTEIN-RELATED-RELATED"/>
    <property type="match status" value="1"/>
</dbReference>
<organism evidence="3 4">
    <name type="scientific">Candidatus Fimenecus excrementigallinarum</name>
    <dbReference type="NCBI Taxonomy" id="2840816"/>
    <lineage>
        <taxon>Bacteria</taxon>
        <taxon>Bacillati</taxon>
        <taxon>Bacillota</taxon>
        <taxon>Clostridia</taxon>
        <taxon>Candidatus Fimenecus</taxon>
    </lineage>
</organism>
<dbReference type="Pfam" id="PF01381">
    <property type="entry name" value="HTH_3"/>
    <property type="match status" value="1"/>
</dbReference>
<evidence type="ECO:0000313" key="3">
    <source>
        <dbReference type="EMBL" id="HIU35914.1"/>
    </source>
</evidence>
<dbReference type="Proteomes" id="UP000824071">
    <property type="component" value="Unassembled WGS sequence"/>
</dbReference>
<proteinExistence type="predicted"/>
<dbReference type="AlphaFoldDB" id="A0A9D1IH51"/>
<dbReference type="CDD" id="cd00093">
    <property type="entry name" value="HTH_XRE"/>
    <property type="match status" value="1"/>
</dbReference>
<dbReference type="PANTHER" id="PTHR46558:SF14">
    <property type="entry name" value="HTH-TYPE TRANSCRIPTIONAL REGULATOR ANSR"/>
    <property type="match status" value="1"/>
</dbReference>
<feature type="domain" description="HTH cro/C1-type" evidence="2">
    <location>
        <begin position="11"/>
        <end position="65"/>
    </location>
</feature>
<dbReference type="GO" id="GO:0003677">
    <property type="term" value="F:DNA binding"/>
    <property type="evidence" value="ECO:0007669"/>
    <property type="project" value="UniProtKB-KW"/>
</dbReference>
<gene>
    <name evidence="3" type="ORF">IAC53_04810</name>
</gene>
<accession>A0A9D1IH51</accession>
<dbReference type="SUPFAM" id="SSF47413">
    <property type="entry name" value="lambda repressor-like DNA-binding domains"/>
    <property type="match status" value="1"/>
</dbReference>
<reference evidence="3" key="1">
    <citation type="submission" date="2020-10" db="EMBL/GenBank/DDBJ databases">
        <authorList>
            <person name="Gilroy R."/>
        </authorList>
    </citation>
    <scope>NUCLEOTIDE SEQUENCE</scope>
    <source>
        <strain evidence="3">ChiGjej1B1-19959</strain>
    </source>
</reference>
<protein>
    <submittedName>
        <fullName evidence="3">Helix-turn-helix transcriptional regulator</fullName>
    </submittedName>
</protein>
<sequence length="132" mass="15316">MMKNPELARQMRALRTINHYTQQQIADLLNIDRTTYTSYEISKNTPDVMLLDAFARIFHVDVDFILHADTQNVEKLRDAVETYGEEHKTCSIVSQLEKDERLLIANYRLLSEEDKAKVRALAESCNPMQDAK</sequence>
<reference evidence="3" key="2">
    <citation type="journal article" date="2021" name="PeerJ">
        <title>Extensive microbial diversity within the chicken gut microbiome revealed by metagenomics and culture.</title>
        <authorList>
            <person name="Gilroy R."/>
            <person name="Ravi A."/>
            <person name="Getino M."/>
            <person name="Pursley I."/>
            <person name="Horton D.L."/>
            <person name="Alikhan N.F."/>
            <person name="Baker D."/>
            <person name="Gharbi K."/>
            <person name="Hall N."/>
            <person name="Watson M."/>
            <person name="Adriaenssens E.M."/>
            <person name="Foster-Nyarko E."/>
            <person name="Jarju S."/>
            <person name="Secka A."/>
            <person name="Antonio M."/>
            <person name="Oren A."/>
            <person name="Chaudhuri R.R."/>
            <person name="La Ragione R."/>
            <person name="Hildebrand F."/>
            <person name="Pallen M.J."/>
        </authorList>
    </citation>
    <scope>NUCLEOTIDE SEQUENCE</scope>
    <source>
        <strain evidence="3">ChiGjej1B1-19959</strain>
    </source>
</reference>
<evidence type="ECO:0000256" key="1">
    <source>
        <dbReference type="ARBA" id="ARBA00023125"/>
    </source>
</evidence>
<evidence type="ECO:0000259" key="2">
    <source>
        <dbReference type="PROSITE" id="PS50943"/>
    </source>
</evidence>
<dbReference type="PROSITE" id="PS50943">
    <property type="entry name" value="HTH_CROC1"/>
    <property type="match status" value="1"/>
</dbReference>
<dbReference type="InterPro" id="IPR001387">
    <property type="entry name" value="Cro/C1-type_HTH"/>
</dbReference>
<comment type="caution">
    <text evidence="3">The sequence shown here is derived from an EMBL/GenBank/DDBJ whole genome shotgun (WGS) entry which is preliminary data.</text>
</comment>
<name>A0A9D1IH51_9FIRM</name>
<evidence type="ECO:0000313" key="4">
    <source>
        <dbReference type="Proteomes" id="UP000824071"/>
    </source>
</evidence>
<dbReference type="Gene3D" id="1.10.260.40">
    <property type="entry name" value="lambda repressor-like DNA-binding domains"/>
    <property type="match status" value="1"/>
</dbReference>